<dbReference type="InterPro" id="IPR044023">
    <property type="entry name" value="Ig_7"/>
</dbReference>
<dbReference type="Gene3D" id="2.60.40.740">
    <property type="match status" value="1"/>
</dbReference>
<dbReference type="EMBL" id="SEWF01000061">
    <property type="protein sequence ID" value="RYU93010.1"/>
    <property type="molecule type" value="Genomic_DNA"/>
</dbReference>
<feature type="signal peptide" evidence="1">
    <location>
        <begin position="1"/>
        <end position="24"/>
    </location>
</feature>
<proteinExistence type="predicted"/>
<reference evidence="3 4" key="1">
    <citation type="submission" date="2019-02" db="EMBL/GenBank/DDBJ databases">
        <title>Bacterial novel species Emticicia sp. 17J42-9 isolated from soil.</title>
        <authorList>
            <person name="Jung H.-Y."/>
        </authorList>
    </citation>
    <scope>NUCLEOTIDE SEQUENCE [LARGE SCALE GENOMIC DNA]</scope>
    <source>
        <strain evidence="3 4">17J42-9</strain>
    </source>
</reference>
<gene>
    <name evidence="3" type="ORF">EWM59_24335</name>
</gene>
<sequence>MKNFSIKWASMVVLWLLAASNLIAQNINRVEYFIDNDPGVGNGTEVTITPGVTVAQTFSVPLSSLSITDGIHRLSVRARDENNRWSWTANALFIKERIVNTAPLVNIDKIEYFFNADPGVGNATNVAVTPATSITNFNFTTPIPSLPIGFHYLSVRVRDARNGWTRCISRPFLKEELPSNNPLPNITQMEYFVDEDPGVGSGTALTFTPATSVSNLSFTIPLPNTILPGFHSFSVRAKNANNKWSLVTTRTFVKEEIRSPIPLPSIVQLEYFFDNDPGVGNGTSINFTAGTTVNDLSFNVALPGGLSNGTHKLTVRVKDNLGKWSTAVVRPFYKENTTVASLPNINRLEYFIDTDPGFGNGTTVSITPNTVLSNIDFTAALTGLSNGKHILEVRARDANNKWSTVALREFVVCSNPSTASISPAATQNTCAGTPVNLSVPEGYSYQWRRNGLDIPNANIKTYAAAETGEYTVVIGQSGCLFTTSPVRVNVTTTPAPPTIITPNQTICNGQKIALESSGCSGIVTWSNGSTGGAIEVAPTTTTTYTATCSLNGCVSEVSSTSCVVTVNAALAAPTVSGPGSAVCPGSATSLTASGCAGTVTWSTGQTGTSLALTAKATGTYSAICSSGVCKSVSSNTFTLNVVNSTANAMSLSASSLKICAGQSSTLTATGCTGNILWSTGSTSSSITVSPASTGTYSATCTQNTCTANSVNTLQIQVSAVPPAPTIYGQSETICKGTSRTMTVYFCKGGTVTWSNGFVGQTQTVKPTATTTYNATCTKDGCPSANSNAVTLTVSDCQNQAVNINKIEYFIDNDPGFNNGINVPITNASAVNNFNFSVPIQASFVNGFHYLSVRARDSNNKWSWTVVRPFWKDALPGSVALPDIVKMEYFIDNDPGTDQGTDIPISAGTTINNLAVTIPLDNSLVQGIHHLTIRAKNANGKWSTVVVRKFYKDALPSNINLANITRLEYFIDTDPGEGNGTNIPVTASSSVNNIPLLVNMSGLSQGTHFLEIRARDADGKWSTVGIKQFSNGTNRIAIGTIAADICGQNNLSLPYTLEGTFDSGNTVTVQLLDANNNLVNANIASITATASGTISVPMPNVGVNTVYKLRLVSSSPELISEPVLITVKSSFTPTITPSGDVNFCAGRSVLLSVSGCNGNVVWSNGITNNMISVTATGTFTATCTLSNGCSFPSSNTIITVVSPYPQPNSGGNVSVCGANSTATLTASGCNTAGDKIAWFTTASGGSSQFAGATYVTPPLPASTTYYVACVSEGGCESTRIPIAVTVKPLPTVAITGATNITCTTPSVTRTASGGGTYLWSNSLGTTATATITNAGTYTVTVTGANGCTATATTSVTANKTAPTVAITGSANLTCTVNSVTRTASGGSTYLWSNGLGTNAAATMTTAGIYTVTVTNTTNGCTTTATTSVTTNTTAPTVNITGTANLTCAVTSVTRTASGGGT</sequence>
<name>A0A4V1ZCK8_9BACT</name>
<dbReference type="Proteomes" id="UP000293162">
    <property type="component" value="Unassembled WGS sequence"/>
</dbReference>
<feature type="domain" description="Ig-like" evidence="2">
    <location>
        <begin position="1209"/>
        <end position="1287"/>
    </location>
</feature>
<comment type="caution">
    <text evidence="3">The sequence shown here is derived from an EMBL/GenBank/DDBJ whole genome shotgun (WGS) entry which is preliminary data.</text>
</comment>
<dbReference type="Pfam" id="PF19081">
    <property type="entry name" value="Ig_7"/>
    <property type="match status" value="1"/>
</dbReference>
<evidence type="ECO:0000256" key="1">
    <source>
        <dbReference type="SAM" id="SignalP"/>
    </source>
</evidence>
<accession>A0A4V1ZCK8</accession>
<keyword evidence="4" id="KW-1185">Reference proteome</keyword>
<evidence type="ECO:0000259" key="2">
    <source>
        <dbReference type="Pfam" id="PF19081"/>
    </source>
</evidence>
<organism evidence="3 4">
    <name type="scientific">Emticicia agri</name>
    <dbReference type="NCBI Taxonomy" id="2492393"/>
    <lineage>
        <taxon>Bacteria</taxon>
        <taxon>Pseudomonadati</taxon>
        <taxon>Bacteroidota</taxon>
        <taxon>Cytophagia</taxon>
        <taxon>Cytophagales</taxon>
        <taxon>Leadbetterellaceae</taxon>
        <taxon>Emticicia</taxon>
    </lineage>
</organism>
<evidence type="ECO:0000313" key="3">
    <source>
        <dbReference type="EMBL" id="RYU93010.1"/>
    </source>
</evidence>
<feature type="chain" id="PRO_5020555176" description="Ig-like domain-containing protein" evidence="1">
    <location>
        <begin position="25"/>
        <end position="1460"/>
    </location>
</feature>
<evidence type="ECO:0000313" key="4">
    <source>
        <dbReference type="Proteomes" id="UP000293162"/>
    </source>
</evidence>
<keyword evidence="1" id="KW-0732">Signal</keyword>
<protein>
    <recommendedName>
        <fullName evidence="2">Ig-like domain-containing protein</fullName>
    </recommendedName>
</protein>
<feature type="non-terminal residue" evidence="3">
    <location>
        <position position="1460"/>
    </location>
</feature>